<dbReference type="eggNOG" id="COG3860">
    <property type="taxonomic scope" value="Bacteria"/>
</dbReference>
<dbReference type="OrthoDB" id="9789954at2"/>
<reference evidence="2 3" key="2">
    <citation type="journal article" date="2013" name="PLoS ONE">
        <title>INDIGO - INtegrated Data Warehouse of MIcrobial GenOmes with Examples from the Red Sea Extremophiles.</title>
        <authorList>
            <person name="Alam I."/>
            <person name="Antunes A."/>
            <person name="Kamau A.A."/>
            <person name="Ba Alawi W."/>
            <person name="Kalkatawi M."/>
            <person name="Stingl U."/>
            <person name="Bajic V.B."/>
        </authorList>
    </citation>
    <scope>NUCLEOTIDE SEQUENCE [LARGE SCALE GENOMIC DNA]</scope>
    <source>
        <strain evidence="2 3">SSD-17B</strain>
    </source>
</reference>
<organism evidence="2 3">
    <name type="scientific">Haloplasma contractile SSD-17B</name>
    <dbReference type="NCBI Taxonomy" id="1033810"/>
    <lineage>
        <taxon>Bacteria</taxon>
        <taxon>Bacillati</taxon>
        <taxon>Mycoplasmatota</taxon>
        <taxon>Mollicutes</taxon>
        <taxon>Haloplasmatales</taxon>
        <taxon>Haloplasmataceae</taxon>
        <taxon>Haloplasma</taxon>
    </lineage>
</organism>
<dbReference type="EMBL" id="AFNU02000024">
    <property type="protein sequence ID" value="ERJ10899.1"/>
    <property type="molecule type" value="Genomic_DNA"/>
</dbReference>
<keyword evidence="3" id="KW-1185">Reference proteome</keyword>
<name>F7PWC0_9MOLU</name>
<dbReference type="Proteomes" id="UP000005707">
    <property type="component" value="Unassembled WGS sequence"/>
</dbReference>
<dbReference type="Pfam" id="PF09860">
    <property type="entry name" value="DUF2087"/>
    <property type="match status" value="1"/>
</dbReference>
<evidence type="ECO:0000259" key="1">
    <source>
        <dbReference type="Pfam" id="PF09860"/>
    </source>
</evidence>
<protein>
    <submittedName>
        <fullName evidence="2">Transcriptional regulator protein</fullName>
    </submittedName>
</protein>
<sequence>MSELNDLFFGASIEELKRGYVFDEQSEQYTCILCGTTYIDGVIYKKEETLLEARKAVVVHIGEKHESPFSYLLGLNKTYTGLSDVQKELLDYFYKGHTDKEIMKSTGKSSTSTIRNHRFKLKEKKKQAKIFLAIMELLEEESTETDHANSGRNDFVTVHKGATMVDDRYAITNEEKDTILNRYFDESGRLNTLPSKEKRKIVVLGKIASNFKEDKQYTEEHVNRVLRRIYDDYPTLRRYLIEYGFMDRNRDCSAYWIK</sequence>
<accession>F7PWC0</accession>
<dbReference type="STRING" id="1033810.HLPCO_003098"/>
<dbReference type="InParanoid" id="F7PWC0"/>
<dbReference type="AlphaFoldDB" id="F7PWC0"/>
<proteinExistence type="predicted"/>
<feature type="domain" description="DUF2087" evidence="1">
    <location>
        <begin position="189"/>
        <end position="256"/>
    </location>
</feature>
<dbReference type="InterPro" id="IPR018656">
    <property type="entry name" value="DUF2087"/>
</dbReference>
<evidence type="ECO:0000313" key="2">
    <source>
        <dbReference type="EMBL" id="ERJ10899.1"/>
    </source>
</evidence>
<reference evidence="2 3" key="1">
    <citation type="journal article" date="2011" name="J. Bacteriol.">
        <title>Genome sequence of Haloplasma contractile, an unusual contractile bacterium from a deep-sea anoxic brine lake.</title>
        <authorList>
            <person name="Antunes A."/>
            <person name="Alam I."/>
            <person name="El Dorry H."/>
            <person name="Siam R."/>
            <person name="Robertson A."/>
            <person name="Bajic V.B."/>
            <person name="Stingl U."/>
        </authorList>
    </citation>
    <scope>NUCLEOTIDE SEQUENCE [LARGE SCALE GENOMIC DNA]</scope>
    <source>
        <strain evidence="2 3">SSD-17B</strain>
    </source>
</reference>
<evidence type="ECO:0000313" key="3">
    <source>
        <dbReference type="Proteomes" id="UP000005707"/>
    </source>
</evidence>
<comment type="caution">
    <text evidence="2">The sequence shown here is derived from an EMBL/GenBank/DDBJ whole genome shotgun (WGS) entry which is preliminary data.</text>
</comment>
<dbReference type="RefSeq" id="WP_008824717.1">
    <property type="nucleotide sequence ID" value="NZ_AFNU02000024.1"/>
</dbReference>
<gene>
    <name evidence="2" type="ORF">HLPCO_003098</name>
</gene>